<dbReference type="AlphaFoldDB" id="A0AAQ3UFF6"/>
<sequence length="105" mass="11490">MAPTMRREPSSCVPEKYKQIIRSIESLLDLSTMSIKEAIGHLKIVDSDEPQPLSRPITIGRKLHLTQEQWEACQGDGKKGESSSAIGGRKHDKSCKACKSVQAGA</sequence>
<dbReference type="Proteomes" id="UP001341281">
    <property type="component" value="Chromosome 08"/>
</dbReference>
<gene>
    <name evidence="2" type="ORF">U9M48_036946</name>
</gene>
<organism evidence="2 3">
    <name type="scientific">Paspalum notatum var. saurae</name>
    <dbReference type="NCBI Taxonomy" id="547442"/>
    <lineage>
        <taxon>Eukaryota</taxon>
        <taxon>Viridiplantae</taxon>
        <taxon>Streptophyta</taxon>
        <taxon>Embryophyta</taxon>
        <taxon>Tracheophyta</taxon>
        <taxon>Spermatophyta</taxon>
        <taxon>Magnoliopsida</taxon>
        <taxon>Liliopsida</taxon>
        <taxon>Poales</taxon>
        <taxon>Poaceae</taxon>
        <taxon>PACMAD clade</taxon>
        <taxon>Panicoideae</taxon>
        <taxon>Andropogonodae</taxon>
        <taxon>Paspaleae</taxon>
        <taxon>Paspalinae</taxon>
        <taxon>Paspalum</taxon>
    </lineage>
</organism>
<dbReference type="EMBL" id="CP144752">
    <property type="protein sequence ID" value="WVZ90664.1"/>
    <property type="molecule type" value="Genomic_DNA"/>
</dbReference>
<evidence type="ECO:0000256" key="1">
    <source>
        <dbReference type="SAM" id="MobiDB-lite"/>
    </source>
</evidence>
<evidence type="ECO:0000313" key="2">
    <source>
        <dbReference type="EMBL" id="WVZ90664.1"/>
    </source>
</evidence>
<reference evidence="2 3" key="1">
    <citation type="submission" date="2024-02" db="EMBL/GenBank/DDBJ databases">
        <title>High-quality chromosome-scale genome assembly of Pensacola bahiagrass (Paspalum notatum Flugge var. saurae).</title>
        <authorList>
            <person name="Vega J.M."/>
            <person name="Podio M."/>
            <person name="Orjuela J."/>
            <person name="Siena L.A."/>
            <person name="Pessino S.C."/>
            <person name="Combes M.C."/>
            <person name="Mariac C."/>
            <person name="Albertini E."/>
            <person name="Pupilli F."/>
            <person name="Ortiz J.P.A."/>
            <person name="Leblanc O."/>
        </authorList>
    </citation>
    <scope>NUCLEOTIDE SEQUENCE [LARGE SCALE GENOMIC DNA]</scope>
    <source>
        <strain evidence="2">R1</strain>
        <tissue evidence="2">Leaf</tissue>
    </source>
</reference>
<keyword evidence="3" id="KW-1185">Reference proteome</keyword>
<feature type="region of interest" description="Disordered" evidence="1">
    <location>
        <begin position="74"/>
        <end position="94"/>
    </location>
</feature>
<proteinExistence type="predicted"/>
<evidence type="ECO:0000313" key="3">
    <source>
        <dbReference type="Proteomes" id="UP001341281"/>
    </source>
</evidence>
<protein>
    <submittedName>
        <fullName evidence="2">Uncharacterized protein</fullName>
    </submittedName>
</protein>
<accession>A0AAQ3UFF6</accession>
<name>A0AAQ3UFF6_PASNO</name>